<dbReference type="EC" id="3.1.4.52" evidence="3"/>
<dbReference type="EMBL" id="CATYWO010000002">
    <property type="protein sequence ID" value="CAJ0783397.1"/>
    <property type="molecule type" value="Genomic_DNA"/>
</dbReference>
<evidence type="ECO:0000259" key="2">
    <source>
        <dbReference type="PROSITE" id="PS51833"/>
    </source>
</evidence>
<dbReference type="Pfam" id="PF00563">
    <property type="entry name" value="EAL"/>
    <property type="match status" value="1"/>
</dbReference>
<dbReference type="PROSITE" id="PS51833">
    <property type="entry name" value="HDOD"/>
    <property type="match status" value="1"/>
</dbReference>
<gene>
    <name evidence="3" type="primary">cdgJ</name>
    <name evidence="3" type="ORF">LMG7141_01384</name>
</gene>
<dbReference type="RefSeq" id="WP_316656756.1">
    <property type="nucleotide sequence ID" value="NZ_CATYWO010000002.1"/>
</dbReference>
<dbReference type="PANTHER" id="PTHR33525:SF4">
    <property type="entry name" value="CYCLIC DI-GMP PHOSPHODIESTERASE CDGJ"/>
    <property type="match status" value="1"/>
</dbReference>
<feature type="domain" description="EAL" evidence="1">
    <location>
        <begin position="1"/>
        <end position="215"/>
    </location>
</feature>
<keyword evidence="3" id="KW-0378">Hydrolase</keyword>
<feature type="domain" description="HDOD" evidence="2">
    <location>
        <begin position="209"/>
        <end position="408"/>
    </location>
</feature>
<dbReference type="PANTHER" id="PTHR33525">
    <property type="match status" value="1"/>
</dbReference>
<dbReference type="SMART" id="SM00052">
    <property type="entry name" value="EAL"/>
    <property type="match status" value="1"/>
</dbReference>
<comment type="caution">
    <text evidence="3">The sequence shown here is derived from an EMBL/GenBank/DDBJ whole genome shotgun (WGS) entry which is preliminary data.</text>
</comment>
<dbReference type="Gene3D" id="1.10.3210.10">
    <property type="entry name" value="Hypothetical protein af1432"/>
    <property type="match status" value="1"/>
</dbReference>
<evidence type="ECO:0000313" key="4">
    <source>
        <dbReference type="Proteomes" id="UP001189616"/>
    </source>
</evidence>
<dbReference type="SUPFAM" id="SSF109604">
    <property type="entry name" value="HD-domain/PDEase-like"/>
    <property type="match status" value="1"/>
</dbReference>
<dbReference type="PROSITE" id="PS50883">
    <property type="entry name" value="EAL"/>
    <property type="match status" value="1"/>
</dbReference>
<keyword evidence="4" id="KW-1185">Reference proteome</keyword>
<dbReference type="InterPro" id="IPR001633">
    <property type="entry name" value="EAL_dom"/>
</dbReference>
<evidence type="ECO:0000259" key="1">
    <source>
        <dbReference type="PROSITE" id="PS50883"/>
    </source>
</evidence>
<dbReference type="GO" id="GO:0071111">
    <property type="term" value="F:cyclic-guanylate-specific phosphodiesterase activity"/>
    <property type="evidence" value="ECO:0007669"/>
    <property type="project" value="UniProtKB-EC"/>
</dbReference>
<dbReference type="Pfam" id="PF08668">
    <property type="entry name" value="HDOD"/>
    <property type="match status" value="1"/>
</dbReference>
<proteinExistence type="predicted"/>
<sequence>MNAQIDAEPRQALIARQPIVDRSGALVAYELLFRRECASVTATIDDGVRATTNVILNTVSEFGADRVLGTMGGFVNICQQWIDREQLAVLAPERFTLELLETVEFDAATIAECKALHEQGYALALDDVVDLSSVPREVLDLVDVVKVDVSVTPAPAIERILADAKRSQWKVLAEKVETPEQYAQLRQQGFDLFQGFFFARPELLAQRQLPKSASTLLCLLKLLAQDPSIAQLEALVKKSPVLLTRLMKLAQSAAYGKSDGETLTVSEAIMRVGIKALSRWVQLLLFAGDCEVDLAANPLFQMVAVRARFMELLSEAVVAGNRSMSDAAYQTGVYSLLHVLTGQPRAEFLSQWSIPAAQRSAIEAGNGTLGDILRIAEAIDLDRSPADAIARLGLSERTIMALHYQANFGVAQDLRA</sequence>
<organism evidence="3 4">
    <name type="scientific">Ralstonia condita</name>
    <dbReference type="NCBI Taxonomy" id="3058600"/>
    <lineage>
        <taxon>Bacteria</taxon>
        <taxon>Pseudomonadati</taxon>
        <taxon>Pseudomonadota</taxon>
        <taxon>Betaproteobacteria</taxon>
        <taxon>Burkholderiales</taxon>
        <taxon>Burkholderiaceae</taxon>
        <taxon>Ralstonia</taxon>
    </lineage>
</organism>
<reference evidence="3 4" key="1">
    <citation type="submission" date="2023-07" db="EMBL/GenBank/DDBJ databases">
        <authorList>
            <person name="Peeters C."/>
        </authorList>
    </citation>
    <scope>NUCLEOTIDE SEQUENCE [LARGE SCALE GENOMIC DNA]</scope>
    <source>
        <strain evidence="3 4">LMG 7141</strain>
    </source>
</reference>
<dbReference type="InterPro" id="IPR035919">
    <property type="entry name" value="EAL_sf"/>
</dbReference>
<accession>A0ABN9IJE0</accession>
<dbReference type="PIRSF" id="PIRSF003180">
    <property type="entry name" value="DiGMPpdiest_YuxH"/>
    <property type="match status" value="1"/>
</dbReference>
<dbReference type="InterPro" id="IPR013976">
    <property type="entry name" value="HDOD"/>
</dbReference>
<protein>
    <submittedName>
        <fullName evidence="3">Cyclic di-GMP phosphodiesterase CdgJ</fullName>
        <ecNumber evidence="3">3.1.4.52</ecNumber>
    </submittedName>
</protein>
<dbReference type="InterPro" id="IPR052340">
    <property type="entry name" value="RNase_Y/CdgJ"/>
</dbReference>
<dbReference type="SUPFAM" id="SSF141868">
    <property type="entry name" value="EAL domain-like"/>
    <property type="match status" value="1"/>
</dbReference>
<dbReference type="Gene3D" id="3.20.20.450">
    <property type="entry name" value="EAL domain"/>
    <property type="match status" value="1"/>
</dbReference>
<dbReference type="Proteomes" id="UP001189616">
    <property type="component" value="Unassembled WGS sequence"/>
</dbReference>
<dbReference type="InterPro" id="IPR014408">
    <property type="entry name" value="dGMP_Pdiesterase_EAL/HD-GYP"/>
</dbReference>
<name>A0ABN9IJE0_9RALS</name>
<evidence type="ECO:0000313" key="3">
    <source>
        <dbReference type="EMBL" id="CAJ0783397.1"/>
    </source>
</evidence>